<protein>
    <submittedName>
        <fullName evidence="2">Uncharacterized protein</fullName>
    </submittedName>
</protein>
<keyword evidence="3" id="KW-1185">Reference proteome</keyword>
<comment type="caution">
    <text evidence="2">The sequence shown here is derived from an EMBL/GenBank/DDBJ whole genome shotgun (WGS) entry which is preliminary data.</text>
</comment>
<dbReference type="Proteomes" id="UP001054945">
    <property type="component" value="Unassembled WGS sequence"/>
</dbReference>
<proteinExistence type="predicted"/>
<evidence type="ECO:0000313" key="2">
    <source>
        <dbReference type="EMBL" id="GIY45303.1"/>
    </source>
</evidence>
<sequence>ESLGGVDAEVERCAKQAVVTARNRAGSTQGEGSERGGGKGVKKEVTVRIVWQVPG</sequence>
<evidence type="ECO:0000313" key="3">
    <source>
        <dbReference type="Proteomes" id="UP001054945"/>
    </source>
</evidence>
<reference evidence="2 3" key="1">
    <citation type="submission" date="2021-06" db="EMBL/GenBank/DDBJ databases">
        <title>Caerostris extrusa draft genome.</title>
        <authorList>
            <person name="Kono N."/>
            <person name="Arakawa K."/>
        </authorList>
    </citation>
    <scope>NUCLEOTIDE SEQUENCE [LARGE SCALE GENOMIC DNA]</scope>
</reference>
<feature type="non-terminal residue" evidence="2">
    <location>
        <position position="1"/>
    </location>
</feature>
<feature type="compositionally biased region" description="Basic and acidic residues" evidence="1">
    <location>
        <begin position="32"/>
        <end position="41"/>
    </location>
</feature>
<evidence type="ECO:0000256" key="1">
    <source>
        <dbReference type="SAM" id="MobiDB-lite"/>
    </source>
</evidence>
<organism evidence="2 3">
    <name type="scientific">Caerostris extrusa</name>
    <name type="common">Bark spider</name>
    <name type="synonym">Caerostris bankana</name>
    <dbReference type="NCBI Taxonomy" id="172846"/>
    <lineage>
        <taxon>Eukaryota</taxon>
        <taxon>Metazoa</taxon>
        <taxon>Ecdysozoa</taxon>
        <taxon>Arthropoda</taxon>
        <taxon>Chelicerata</taxon>
        <taxon>Arachnida</taxon>
        <taxon>Araneae</taxon>
        <taxon>Araneomorphae</taxon>
        <taxon>Entelegynae</taxon>
        <taxon>Araneoidea</taxon>
        <taxon>Araneidae</taxon>
        <taxon>Caerostris</taxon>
    </lineage>
</organism>
<feature type="region of interest" description="Disordered" evidence="1">
    <location>
        <begin position="18"/>
        <end position="41"/>
    </location>
</feature>
<gene>
    <name evidence="2" type="ORF">CEXT_524681</name>
</gene>
<dbReference type="AlphaFoldDB" id="A0AAV4TMX4"/>
<name>A0AAV4TMX4_CAEEX</name>
<accession>A0AAV4TMX4</accession>
<dbReference type="EMBL" id="BPLR01011258">
    <property type="protein sequence ID" value="GIY45303.1"/>
    <property type="molecule type" value="Genomic_DNA"/>
</dbReference>